<protein>
    <submittedName>
        <fullName evidence="3">Glycosyltransferase involved in cell wall bisynthesis</fullName>
    </submittedName>
</protein>
<dbReference type="AlphaFoldDB" id="A0A1M5EHD4"/>
<evidence type="ECO:0000259" key="1">
    <source>
        <dbReference type="Pfam" id="PF00534"/>
    </source>
</evidence>
<organism evidence="3 4">
    <name type="scientific">Desulfacinum infernum DSM 9756</name>
    <dbReference type="NCBI Taxonomy" id="1121391"/>
    <lineage>
        <taxon>Bacteria</taxon>
        <taxon>Pseudomonadati</taxon>
        <taxon>Thermodesulfobacteriota</taxon>
        <taxon>Syntrophobacteria</taxon>
        <taxon>Syntrophobacterales</taxon>
        <taxon>Syntrophobacteraceae</taxon>
        <taxon>Desulfacinum</taxon>
    </lineage>
</organism>
<dbReference type="EMBL" id="FQVB01000027">
    <property type="protein sequence ID" value="SHF78703.1"/>
    <property type="molecule type" value="Genomic_DNA"/>
</dbReference>
<dbReference type="Proteomes" id="UP000184076">
    <property type="component" value="Unassembled WGS sequence"/>
</dbReference>
<keyword evidence="3" id="KW-0808">Transferase</keyword>
<proteinExistence type="predicted"/>
<name>A0A1M5EHD4_9BACT</name>
<dbReference type="Gene3D" id="3.40.50.2000">
    <property type="entry name" value="Glycogen Phosphorylase B"/>
    <property type="match status" value="2"/>
</dbReference>
<reference evidence="4" key="1">
    <citation type="submission" date="2016-11" db="EMBL/GenBank/DDBJ databases">
        <authorList>
            <person name="Varghese N."/>
            <person name="Submissions S."/>
        </authorList>
    </citation>
    <scope>NUCLEOTIDE SEQUENCE [LARGE SCALE GENOMIC DNA]</scope>
    <source>
        <strain evidence="4">DSM 9756</strain>
    </source>
</reference>
<dbReference type="RefSeq" id="WP_073040268.1">
    <property type="nucleotide sequence ID" value="NZ_FQVB01000027.1"/>
</dbReference>
<feature type="domain" description="Glycosyl transferase family 1" evidence="1">
    <location>
        <begin position="172"/>
        <end position="343"/>
    </location>
</feature>
<dbReference type="Pfam" id="PF13439">
    <property type="entry name" value="Glyco_transf_4"/>
    <property type="match status" value="1"/>
</dbReference>
<feature type="domain" description="Glycosyltransferase subfamily 4-like N-terminal" evidence="2">
    <location>
        <begin position="15"/>
        <end position="163"/>
    </location>
</feature>
<evidence type="ECO:0000313" key="3">
    <source>
        <dbReference type="EMBL" id="SHF78703.1"/>
    </source>
</evidence>
<dbReference type="InterPro" id="IPR028098">
    <property type="entry name" value="Glyco_trans_4-like_N"/>
</dbReference>
<sequence>MRIGFVSTYPPIECGIATYTQYLTEALRRKHQDCYVVSHLGGSGPQVIPAFDYEDGDLGDRAFSVLTRFTPDLVHIQHEFGLFGKNFGVAVVPLILHLRLSGLPVVTTLHTVYDVIPEKPRIILDSILLHSNRVVVHEPYQLESLARIYPPEWMEKVCVIPHGARIVEPIHEAKRKLNLPPDKKVLLMVGYFRPSKNFELIIDIFPEIRRRYRDVILVIAGKTRGREYLDYRNSLLERIRNSPERDAIYFIRGQLPQETFDTVVSAADVVALPYKISSQSGILAHALAFGRPVVVSDTPAMEQAMNRSGAGFVCPTPEDFVHAIGRLLSEPKLWDAFSRNARRYVRDQVSWDRVADQHMAVYESLLDIPPIETHVIRVD</sequence>
<keyword evidence="4" id="KW-1185">Reference proteome</keyword>
<accession>A0A1M5EHD4</accession>
<dbReference type="Pfam" id="PF00534">
    <property type="entry name" value="Glycos_transf_1"/>
    <property type="match status" value="1"/>
</dbReference>
<dbReference type="SUPFAM" id="SSF53756">
    <property type="entry name" value="UDP-Glycosyltransferase/glycogen phosphorylase"/>
    <property type="match status" value="1"/>
</dbReference>
<dbReference type="GO" id="GO:0016757">
    <property type="term" value="F:glycosyltransferase activity"/>
    <property type="evidence" value="ECO:0007669"/>
    <property type="project" value="InterPro"/>
</dbReference>
<dbReference type="STRING" id="1121391.SAMN02745206_02654"/>
<evidence type="ECO:0000313" key="4">
    <source>
        <dbReference type="Proteomes" id="UP000184076"/>
    </source>
</evidence>
<gene>
    <name evidence="3" type="ORF">SAMN02745206_02654</name>
</gene>
<evidence type="ECO:0000259" key="2">
    <source>
        <dbReference type="Pfam" id="PF13439"/>
    </source>
</evidence>
<dbReference type="PANTHER" id="PTHR12526:SF572">
    <property type="entry name" value="BLL5144 PROTEIN"/>
    <property type="match status" value="1"/>
</dbReference>
<dbReference type="OrthoDB" id="9765330at2"/>
<dbReference type="PANTHER" id="PTHR12526">
    <property type="entry name" value="GLYCOSYLTRANSFERASE"/>
    <property type="match status" value="1"/>
</dbReference>
<dbReference type="InterPro" id="IPR001296">
    <property type="entry name" value="Glyco_trans_1"/>
</dbReference>